<sequence>MTHQSQYCGDVQETR</sequence>
<protein>
    <submittedName>
        <fullName evidence="1">Uncharacterized protein</fullName>
    </submittedName>
</protein>
<proteinExistence type="predicted"/>
<evidence type="ECO:0000313" key="1">
    <source>
        <dbReference type="EMBL" id="JAH83263.1"/>
    </source>
</evidence>
<dbReference type="EMBL" id="GBXM01025314">
    <property type="protein sequence ID" value="JAH83263.1"/>
    <property type="molecule type" value="Transcribed_RNA"/>
</dbReference>
<name>A0A0E9W1C9_ANGAN</name>
<organism evidence="1">
    <name type="scientific">Anguilla anguilla</name>
    <name type="common">European freshwater eel</name>
    <name type="synonym">Muraena anguilla</name>
    <dbReference type="NCBI Taxonomy" id="7936"/>
    <lineage>
        <taxon>Eukaryota</taxon>
        <taxon>Metazoa</taxon>
        <taxon>Chordata</taxon>
        <taxon>Craniata</taxon>
        <taxon>Vertebrata</taxon>
        <taxon>Euteleostomi</taxon>
        <taxon>Actinopterygii</taxon>
        <taxon>Neopterygii</taxon>
        <taxon>Teleostei</taxon>
        <taxon>Anguilliformes</taxon>
        <taxon>Anguillidae</taxon>
        <taxon>Anguilla</taxon>
    </lineage>
</organism>
<reference evidence="1" key="2">
    <citation type="journal article" date="2015" name="Fish Shellfish Immunol.">
        <title>Early steps in the European eel (Anguilla anguilla)-Vibrio vulnificus interaction in the gills: Role of the RtxA13 toxin.</title>
        <authorList>
            <person name="Callol A."/>
            <person name="Pajuelo D."/>
            <person name="Ebbesson L."/>
            <person name="Teles M."/>
            <person name="MacKenzie S."/>
            <person name="Amaro C."/>
        </authorList>
    </citation>
    <scope>NUCLEOTIDE SEQUENCE</scope>
</reference>
<accession>A0A0E9W1C9</accession>
<reference evidence="1" key="1">
    <citation type="submission" date="2014-11" db="EMBL/GenBank/DDBJ databases">
        <authorList>
            <person name="Amaro Gonzalez C."/>
        </authorList>
    </citation>
    <scope>NUCLEOTIDE SEQUENCE</scope>
</reference>